<keyword evidence="4" id="KW-0732">Signal</keyword>
<dbReference type="Proteomes" id="UP001168528">
    <property type="component" value="Unassembled WGS sequence"/>
</dbReference>
<dbReference type="PANTHER" id="PTHR47466">
    <property type="match status" value="1"/>
</dbReference>
<evidence type="ECO:0000313" key="11">
    <source>
        <dbReference type="Proteomes" id="UP001168528"/>
    </source>
</evidence>
<name>A0ABT8R9A7_9BACT</name>
<dbReference type="InterPro" id="IPR026444">
    <property type="entry name" value="Secre_tail"/>
</dbReference>
<evidence type="ECO:0000256" key="6">
    <source>
        <dbReference type="ARBA" id="ARBA00022833"/>
    </source>
</evidence>
<evidence type="ECO:0000256" key="5">
    <source>
        <dbReference type="ARBA" id="ARBA00022801"/>
    </source>
</evidence>
<dbReference type="SUPFAM" id="SSF49299">
    <property type="entry name" value="PKD domain"/>
    <property type="match status" value="1"/>
</dbReference>
<dbReference type="CDD" id="cd04275">
    <property type="entry name" value="ZnMc_pappalysin_like"/>
    <property type="match status" value="1"/>
</dbReference>
<dbReference type="InterPro" id="IPR000601">
    <property type="entry name" value="PKD_dom"/>
</dbReference>
<keyword evidence="6" id="KW-0862">Zinc</keyword>
<sequence>MKRIVLLLWAVYISIFNAYSQSLPASQEEIEKCYTMESDSLLRMKYPQMGSILDFERDLQLKMTEVAERKKTLRTTDEVVTIPIIVHVIHNGEAVGTGLNISAAQVQSQLDALNEDFRRKPGTPGFNNSSVGADIEIEFCLARLDPQGRNMPEPGIHRYNGRKTSWTRDEIENSLKPVTYWDPDKYFNVWVVADLRSDATTLLGYAQFPTRSNLPGLSSTGTAATDGVVIWYRSFGRGNNFNLSPNNNLGRTMTHETGHWLGLRHIWGDGACAEDFVADTPPADGPSRGCQVGRVSCGNVNMVQNYMDYSDDACFNIFTAGQKARMRTVMEVSPRRSTLRASNVCGNLSAGIPVANFTSDRQLVLRGGTVNFNDLSLNFPTTWIWTFEGGEPATSNERNPSVVYTTPGVYNVTLTVSNAQGSNTLTRQDFIEVSSEGICSNSTNFNGTPTVLRFPADSTTRGYVAGHNSSGTGAVSEYFGNALGYTNLGGASLRFGYVHASSDDATVTVLVWNARGFQGGPGAVLERKEVLLSRIQQDINNGQPTNITFDRNVPLFGRGFHVGIELAYDGDTVALVTTQNGQSVFNTAWEQDSTGRWETFSVSRGYNIAHDISANVGMQPSVQVSASTLIINPGETVTLNARGASLFSWQASSGSLSTTLGPQVVANPQETTTYTVTGGGLDLCRTEASVTIVVRGTVSTPTPAEDQALQIFPNPSAGKYILTLNNNKTGAVQIDLYNAIGNQVFALQDVKSGTEYEKVLDLTALPKGVYVVAFTTNNQTIWRKIVKL</sequence>
<keyword evidence="8" id="KW-1015">Disulfide bond</keyword>
<keyword evidence="11" id="KW-1185">Reference proteome</keyword>
<dbReference type="InterPro" id="IPR024079">
    <property type="entry name" value="MetalloPept_cat_dom_sf"/>
</dbReference>
<keyword evidence="2" id="KW-0645">Protease</keyword>
<dbReference type="EMBL" id="JAUKPO010000012">
    <property type="protein sequence ID" value="MDO1448549.1"/>
    <property type="molecule type" value="Genomic_DNA"/>
</dbReference>
<dbReference type="Pfam" id="PF18962">
    <property type="entry name" value="Por_Secre_tail"/>
    <property type="match status" value="1"/>
</dbReference>
<keyword evidence="7 10" id="KW-0482">Metalloprotease</keyword>
<evidence type="ECO:0000259" key="9">
    <source>
        <dbReference type="PROSITE" id="PS50093"/>
    </source>
</evidence>
<gene>
    <name evidence="10" type="ORF">Q0590_19890</name>
</gene>
<dbReference type="PANTHER" id="PTHR47466:SF1">
    <property type="entry name" value="METALLOPROTEASE MEP1 (AFU_ORTHOLOGUE AFUA_1G07730)-RELATED"/>
    <property type="match status" value="1"/>
</dbReference>
<dbReference type="SUPFAM" id="SSF55486">
    <property type="entry name" value="Metalloproteases ('zincins'), catalytic domain"/>
    <property type="match status" value="1"/>
</dbReference>
<dbReference type="SMART" id="SM00089">
    <property type="entry name" value="PKD"/>
    <property type="match status" value="1"/>
</dbReference>
<comment type="caution">
    <text evidence="10">The sequence shown here is derived from an EMBL/GenBank/DDBJ whole genome shotgun (WGS) entry which is preliminary data.</text>
</comment>
<feature type="domain" description="PKD" evidence="9">
    <location>
        <begin position="369"/>
        <end position="438"/>
    </location>
</feature>
<evidence type="ECO:0000256" key="3">
    <source>
        <dbReference type="ARBA" id="ARBA00022723"/>
    </source>
</evidence>
<organism evidence="10 11">
    <name type="scientific">Rhodocytophaga aerolata</name>
    <dbReference type="NCBI Taxonomy" id="455078"/>
    <lineage>
        <taxon>Bacteria</taxon>
        <taxon>Pseudomonadati</taxon>
        <taxon>Bacteroidota</taxon>
        <taxon>Cytophagia</taxon>
        <taxon>Cytophagales</taxon>
        <taxon>Rhodocytophagaceae</taxon>
        <taxon>Rhodocytophaga</taxon>
    </lineage>
</organism>
<protein>
    <submittedName>
        <fullName evidence="10">M43 family zinc metalloprotease</fullName>
    </submittedName>
</protein>
<dbReference type="GO" id="GO:0008237">
    <property type="term" value="F:metallopeptidase activity"/>
    <property type="evidence" value="ECO:0007669"/>
    <property type="project" value="UniProtKB-KW"/>
</dbReference>
<dbReference type="Pfam" id="PF18911">
    <property type="entry name" value="PKD_4"/>
    <property type="match status" value="1"/>
</dbReference>
<dbReference type="InterPro" id="IPR013783">
    <property type="entry name" value="Ig-like_fold"/>
</dbReference>
<proteinExistence type="inferred from homology"/>
<evidence type="ECO:0000256" key="2">
    <source>
        <dbReference type="ARBA" id="ARBA00022670"/>
    </source>
</evidence>
<comment type="similarity">
    <text evidence="1">Belongs to the peptidase M43B family.</text>
</comment>
<dbReference type="Gene3D" id="2.60.40.10">
    <property type="entry name" value="Immunoglobulins"/>
    <property type="match status" value="1"/>
</dbReference>
<reference evidence="10" key="1">
    <citation type="submission" date="2023-07" db="EMBL/GenBank/DDBJ databases">
        <title>The genome sequence of Rhodocytophaga aerolata KACC 12507.</title>
        <authorList>
            <person name="Zhang X."/>
        </authorList>
    </citation>
    <scope>NUCLEOTIDE SEQUENCE</scope>
    <source>
        <strain evidence="10">KACC 12507</strain>
    </source>
</reference>
<dbReference type="InterPro" id="IPR008754">
    <property type="entry name" value="Peptidase_M43"/>
</dbReference>
<evidence type="ECO:0000256" key="4">
    <source>
        <dbReference type="ARBA" id="ARBA00022729"/>
    </source>
</evidence>
<dbReference type="Pfam" id="PF05572">
    <property type="entry name" value="Peptidase_M43"/>
    <property type="match status" value="1"/>
</dbReference>
<evidence type="ECO:0000256" key="7">
    <source>
        <dbReference type="ARBA" id="ARBA00023049"/>
    </source>
</evidence>
<evidence type="ECO:0000256" key="1">
    <source>
        <dbReference type="ARBA" id="ARBA00008721"/>
    </source>
</evidence>
<evidence type="ECO:0000256" key="8">
    <source>
        <dbReference type="ARBA" id="ARBA00023157"/>
    </source>
</evidence>
<accession>A0ABT8R9A7</accession>
<keyword evidence="3" id="KW-0479">Metal-binding</keyword>
<keyword evidence="5" id="KW-0378">Hydrolase</keyword>
<dbReference type="PROSITE" id="PS50093">
    <property type="entry name" value="PKD"/>
    <property type="match status" value="1"/>
</dbReference>
<dbReference type="InterPro" id="IPR035986">
    <property type="entry name" value="PKD_dom_sf"/>
</dbReference>
<dbReference type="Gene3D" id="3.40.390.10">
    <property type="entry name" value="Collagenase (Catalytic Domain)"/>
    <property type="match status" value="1"/>
</dbReference>
<dbReference type="RefSeq" id="WP_302039350.1">
    <property type="nucleotide sequence ID" value="NZ_JAUKPO010000012.1"/>
</dbReference>
<dbReference type="NCBIfam" id="TIGR04183">
    <property type="entry name" value="Por_Secre_tail"/>
    <property type="match status" value="1"/>
</dbReference>
<evidence type="ECO:0000313" key="10">
    <source>
        <dbReference type="EMBL" id="MDO1448549.1"/>
    </source>
</evidence>
<dbReference type="CDD" id="cd00146">
    <property type="entry name" value="PKD"/>
    <property type="match status" value="1"/>
</dbReference>
<dbReference type="InterPro" id="IPR022409">
    <property type="entry name" value="PKD/Chitinase_dom"/>
</dbReference>